<name>A0A6V7RHD2_9BACL</name>
<proteinExistence type="predicted"/>
<protein>
    <recommendedName>
        <fullName evidence="3">DUF2877 domain-containing protein</fullName>
    </recommendedName>
</protein>
<evidence type="ECO:0000313" key="1">
    <source>
        <dbReference type="EMBL" id="CAD2076481.1"/>
    </source>
</evidence>
<gene>
    <name evidence="1" type="ORF">JEOPIN946_01270</name>
</gene>
<dbReference type="EMBL" id="CAJEWB010000010">
    <property type="protein sequence ID" value="CAD2076481.1"/>
    <property type="molecule type" value="Genomic_DNA"/>
</dbReference>
<sequence length="257" mass="29088">MIYTAGVAGTAALHLLKTERELNVHSVFNNGMNLVSKTGSLIFIGTDKNGYFPFGITLDPFSTKKVITKSRPQDKITINRQEIRHKDFSIILNQVKEYRPDFDFHLADIGLLRENLKQIDFSSYADSDFSHEKMKCLLDGLKNYSPELESQLRYFIGRGNGLTPTGDDILTGILYGDALNKFIDDRSYGLIQRLYNEDITTLVSKSFIQLALNEIFSSRITDLHHDPSVETMNRLKTLGSSSGLDTLYGIYKTLNQE</sequence>
<accession>A0A6V7RHD2</accession>
<keyword evidence="2" id="KW-1185">Reference proteome</keyword>
<evidence type="ECO:0008006" key="3">
    <source>
        <dbReference type="Google" id="ProtNLM"/>
    </source>
</evidence>
<comment type="caution">
    <text evidence="1">The sequence shown here is derived from an EMBL/GenBank/DDBJ whole genome shotgun (WGS) entry which is preliminary data.</text>
</comment>
<dbReference type="Pfam" id="PF11392">
    <property type="entry name" value="AllH"/>
    <property type="match status" value="1"/>
</dbReference>
<dbReference type="InterPro" id="IPR021530">
    <property type="entry name" value="AllH-like"/>
</dbReference>
<dbReference type="RefSeq" id="WP_186077855.1">
    <property type="nucleotide sequence ID" value="NZ_CAJEWB010000010.1"/>
</dbReference>
<organism evidence="1 2">
    <name type="scientific">Phocicoccus pinnipedialis</name>
    <dbReference type="NCBI Taxonomy" id="110845"/>
    <lineage>
        <taxon>Bacteria</taxon>
        <taxon>Bacillati</taxon>
        <taxon>Bacillota</taxon>
        <taxon>Bacilli</taxon>
        <taxon>Bacillales</taxon>
        <taxon>Salinicoccaceae</taxon>
        <taxon>Phocicoccus</taxon>
    </lineage>
</organism>
<dbReference type="Proteomes" id="UP000588186">
    <property type="component" value="Unassembled WGS sequence"/>
</dbReference>
<dbReference type="AlphaFoldDB" id="A0A6V7RHD2"/>
<evidence type="ECO:0000313" key="2">
    <source>
        <dbReference type="Proteomes" id="UP000588186"/>
    </source>
</evidence>
<reference evidence="1 2" key="1">
    <citation type="submission" date="2020-07" db="EMBL/GenBank/DDBJ databases">
        <authorList>
            <person name="Criscuolo A."/>
        </authorList>
    </citation>
    <scope>NUCLEOTIDE SEQUENCE [LARGE SCALE GENOMIC DNA]</scope>
    <source>
        <strain evidence="1">CIP107946</strain>
    </source>
</reference>